<name>A0A3D8YKB1_STAPS</name>
<evidence type="ECO:0000313" key="5">
    <source>
        <dbReference type="Proteomes" id="UP000600220"/>
    </source>
</evidence>
<evidence type="ECO:0000313" key="2">
    <source>
        <dbReference type="EMBL" id="EGQ4385956.1"/>
    </source>
</evidence>
<keyword evidence="1" id="KW-0472">Membrane</keyword>
<evidence type="ECO:0000256" key="1">
    <source>
        <dbReference type="SAM" id="Phobius"/>
    </source>
</evidence>
<dbReference type="AlphaFoldDB" id="A0A3D8YKB1"/>
<feature type="transmembrane region" description="Helical" evidence="1">
    <location>
        <begin position="44"/>
        <end position="65"/>
    </location>
</feature>
<evidence type="ECO:0000313" key="4">
    <source>
        <dbReference type="Proteomes" id="UP000256409"/>
    </source>
</evidence>
<organism evidence="3 4">
    <name type="scientific">Staphylococcus pseudintermedius</name>
    <dbReference type="NCBI Taxonomy" id="283734"/>
    <lineage>
        <taxon>Bacteria</taxon>
        <taxon>Bacillati</taxon>
        <taxon>Bacillota</taxon>
        <taxon>Bacilli</taxon>
        <taxon>Bacillales</taxon>
        <taxon>Staphylococcaceae</taxon>
        <taxon>Staphylococcus</taxon>
        <taxon>Staphylococcus intermedius group</taxon>
    </lineage>
</organism>
<feature type="transmembrane region" description="Helical" evidence="1">
    <location>
        <begin position="7"/>
        <end position="24"/>
    </location>
</feature>
<comment type="caution">
    <text evidence="3">The sequence shown here is derived from an EMBL/GenBank/DDBJ whole genome shotgun (WGS) entry which is preliminary data.</text>
</comment>
<protein>
    <submittedName>
        <fullName evidence="3">Uncharacterized protein</fullName>
    </submittedName>
</protein>
<dbReference type="RefSeq" id="WP_037543529.1">
    <property type="nucleotide sequence ID" value="NZ_BAAFHP010000001.1"/>
</dbReference>
<sequence>MKVKRLIFSIIAIFFYTLIGVTVMKQEISSTELELDSNVKLIMSFVLFIFLILGYGLPKFLYFSIIKAVFKIEELKLVYLLYVLILGFFPIYLSLSVNYLFGYSFEHIKNKYFDSALTSVLNPIEIITLLIIVYFLKDKVKFSMRDSIFLILGYIVVFTLINLITGIII</sequence>
<reference evidence="3" key="1">
    <citation type="journal article" date="2018" name="Vet. Microbiol.">
        <title>Methicillin-resistant staphylococci amongst veterinary personnel, personnel-owned pets, patients and the hospital environment of two small animal veterinary hospitals.</title>
        <authorList>
            <person name="Worthing K.A."/>
            <person name="Brown J."/>
            <person name="Gerber L."/>
            <person name="Abraham S."/>
            <person name="Trott D."/>
            <person name="Norris J.M."/>
        </authorList>
    </citation>
    <scope>NUCLEOTIDE SEQUENCE</scope>
    <source>
        <strain evidence="3">ST496-2</strain>
    </source>
</reference>
<feature type="transmembrane region" description="Helical" evidence="1">
    <location>
        <begin position="77"/>
        <end position="95"/>
    </location>
</feature>
<keyword evidence="5" id="KW-1185">Reference proteome</keyword>
<dbReference type="EMBL" id="QQPC01000086">
    <property type="protein sequence ID" value="REA80376.1"/>
    <property type="molecule type" value="Genomic_DNA"/>
</dbReference>
<dbReference type="Proteomes" id="UP000256409">
    <property type="component" value="Unassembled WGS sequence"/>
</dbReference>
<dbReference type="Proteomes" id="UP000600220">
    <property type="component" value="Unassembled WGS sequence"/>
</dbReference>
<keyword evidence="1" id="KW-0812">Transmembrane</keyword>
<reference evidence="2 5" key="3">
    <citation type="submission" date="2018-11" db="EMBL/GenBank/DDBJ databases">
        <authorList>
            <consortium name="Veterinary Laboratory Investigation and Response Network"/>
        </authorList>
    </citation>
    <scope>NUCLEOTIDE SEQUENCE [LARGE SCALE GENOMIC DNA]</scope>
    <source>
        <strain evidence="2 5">SPSE-18-VL-LA-PA-Ryan-0021</strain>
    </source>
</reference>
<gene>
    <name evidence="3" type="ORF">DV961_11550</name>
    <name evidence="2" type="ORF">EGV54_12925</name>
</gene>
<proteinExistence type="predicted"/>
<evidence type="ECO:0000313" key="3">
    <source>
        <dbReference type="EMBL" id="REA80376.1"/>
    </source>
</evidence>
<reference evidence="4" key="2">
    <citation type="journal article" date="2018" name="Vet. Microbiol.">
        <title>Molecular epidemiology of methicillin-resistant staphylococci amongst veterinary personnel, personnel-owned pets, patients and the hospital environment of two companion animal veterinary hospitals.</title>
        <authorList>
            <person name="Worthing K.A."/>
            <person name="Brown J."/>
            <person name="Gerber L."/>
            <person name="Abraham S."/>
            <person name="Trott D."/>
            <person name="Norris J.M."/>
        </authorList>
    </citation>
    <scope>NUCLEOTIDE SEQUENCE [LARGE SCALE GENOMIC DNA]</scope>
    <source>
        <strain evidence="4">ST496-2</strain>
    </source>
</reference>
<feature type="transmembrane region" description="Helical" evidence="1">
    <location>
        <begin position="148"/>
        <end position="168"/>
    </location>
</feature>
<feature type="transmembrane region" description="Helical" evidence="1">
    <location>
        <begin position="115"/>
        <end position="136"/>
    </location>
</feature>
<keyword evidence="1" id="KW-1133">Transmembrane helix</keyword>
<dbReference type="EMBL" id="AAXKXX010000031">
    <property type="protein sequence ID" value="EGQ4385956.1"/>
    <property type="molecule type" value="Genomic_DNA"/>
</dbReference>
<accession>A0A3D8YKB1</accession>